<dbReference type="Gene3D" id="1.25.40.10">
    <property type="entry name" value="Tetratricopeptide repeat domain"/>
    <property type="match status" value="1"/>
</dbReference>
<dbReference type="InterPro" id="IPR024983">
    <property type="entry name" value="CHAT_dom"/>
</dbReference>
<keyword evidence="1" id="KW-0175">Coiled coil</keyword>
<proteinExistence type="predicted"/>
<dbReference type="Pfam" id="PF12770">
    <property type="entry name" value="CHAT"/>
    <property type="match status" value="1"/>
</dbReference>
<organism evidence="3 4">
    <name type="scientific">Fusarium tjaetaba</name>
    <dbReference type="NCBI Taxonomy" id="1567544"/>
    <lineage>
        <taxon>Eukaryota</taxon>
        <taxon>Fungi</taxon>
        <taxon>Dikarya</taxon>
        <taxon>Ascomycota</taxon>
        <taxon>Pezizomycotina</taxon>
        <taxon>Sordariomycetes</taxon>
        <taxon>Hypocreomycetidae</taxon>
        <taxon>Hypocreales</taxon>
        <taxon>Nectriaceae</taxon>
        <taxon>Fusarium</taxon>
        <taxon>Fusarium fujikuroi species complex</taxon>
    </lineage>
</organism>
<sequence>METSADTSNGINQKAMADIERSIKELEGRLNNNRYRLPPDALLEHLATSHYELYRMGRKESLDDAIENMQEALNASGDGYFYKRRQSLLVQYLLERGQKYDIEEAIDISSEYTQNDGSANHWWLWHLADGLVRQYTWTGNMTQLNHAIQAARNSVPTEYEGQDTHAPRWMTLAHCLRERFLRTKNIRNVDEAIRIVEKLVDNPPQKDPDMRNYLHNLAILHLERYEETEIPADLDKGIATAKKALDSTSPCYYAWETASCLNTLAIALATRSKLTKNIDDLNQAAEAANKAVDATPKSYPERDHFLDTLATCLSDRYDQTMSEDDRAKSIEYSKITFRSSNITPVRRVVAARQAIRLYVAKCQYGEASDLAEDTLRLLPMVCSRYLSQADQQYAAMQTSGLAAEACSLILAANGDPNRALEYLEHGRGLIIGYLIDNRRDIAELRKKKPRLADRYGKTRAKTMMASRHKEPSGMPFEIMQDIEETEASLEGCLRDIRKVEGFERFLCPPLATELIPYSKEGPIVFVNVTHISSDALIVRPSGITPLNLPNFHAVKVQKYRAWGLTKDTRSIAPDKESQSDKRYCRFLASLWSDCVRLVLDKLGVLSNPSTGAELPRVWWIGTGMASSLPFHAAGLHSKDDRYRMENAYTYIISSYTPSIKALGYAREKATNPKATAQQPLLLVTMRKTPDMTDLPGVDNEKEQITAALKSQNQNSDQDQEPRTDSVKLMPHPHAKAVLTALRSHNIVHFACHGCSDLSDPSNSYLALQGSKSATTLDRLTVRQVSESRLRRSWLAYLSACSTAQNKVDDLADEALHLASGFQVAGFAHVIAAMWPSDDAVCAQVAGIFYSELLTKLGVIKEGNRAAAVALHAATIIKLAVDIKALLSLKPSTFTCRAVEDDAEANVTATDTEPRNLQRFSERRRALIGFVREAPKLKCFATEELGFRFCYLIFGCPALDQDLEYSNGKLSDHKTGHDFRAIMGEEREFGCTISSTQRQSTRGAGLRLQYLAGGLDRIKTISFERMKSNSVLDDVSNLGKDLSHIIMSLLHGRASRVYSKATTFVVGGHIGPQTKNSLKKQVQQIVDGPNGEWILETLAGLPRYWEAMTEKLPEVSSTMQGDRLLADLASWFRHGPASVESLAPDAEIPDLWIGVLMVAIQLDQYWRYLEFRLNNPTGTTVQDMQAELVKQQQGENNKVETVGFCAGMIAAVTVASSSNRQEFEKYGGTALRIGALMAALVGATEARSKGLGKGGSISLATAWRTRKQCEDMGRIVSKLRTNH</sequence>
<accession>A0A8H5VIT9</accession>
<keyword evidence="4" id="KW-1185">Reference proteome</keyword>
<dbReference type="Proteomes" id="UP000530670">
    <property type="component" value="Unassembled WGS sequence"/>
</dbReference>
<dbReference type="GeneID" id="59308893"/>
<name>A0A8H5VIT9_9HYPO</name>
<feature type="domain" description="CHAT" evidence="2">
    <location>
        <begin position="602"/>
        <end position="873"/>
    </location>
</feature>
<protein>
    <submittedName>
        <fullName evidence="3">TPR domain protein</fullName>
    </submittedName>
</protein>
<dbReference type="InterPro" id="IPR011990">
    <property type="entry name" value="TPR-like_helical_dom_sf"/>
</dbReference>
<feature type="coiled-coil region" evidence="1">
    <location>
        <begin position="264"/>
        <end position="291"/>
    </location>
</feature>
<dbReference type="InterPro" id="IPR001227">
    <property type="entry name" value="Ac_transferase_dom_sf"/>
</dbReference>
<gene>
    <name evidence="3" type="ORF">FTJAE_9679</name>
</gene>
<evidence type="ECO:0000259" key="2">
    <source>
        <dbReference type="Pfam" id="PF12770"/>
    </source>
</evidence>
<comment type="caution">
    <text evidence="3">The sequence shown here is derived from an EMBL/GenBank/DDBJ whole genome shotgun (WGS) entry which is preliminary data.</text>
</comment>
<dbReference type="GO" id="GO:0016740">
    <property type="term" value="F:transferase activity"/>
    <property type="evidence" value="ECO:0007669"/>
    <property type="project" value="InterPro"/>
</dbReference>
<dbReference type="OrthoDB" id="9991317at2759"/>
<evidence type="ECO:0000256" key="1">
    <source>
        <dbReference type="SAM" id="Coils"/>
    </source>
</evidence>
<dbReference type="EMBL" id="JAAQRI010000220">
    <property type="protein sequence ID" value="KAF5626372.1"/>
    <property type="molecule type" value="Genomic_DNA"/>
</dbReference>
<evidence type="ECO:0000313" key="3">
    <source>
        <dbReference type="EMBL" id="KAF5626372.1"/>
    </source>
</evidence>
<dbReference type="Gene3D" id="3.40.366.10">
    <property type="entry name" value="Malonyl-Coenzyme A Acyl Carrier Protein, domain 2"/>
    <property type="match status" value="1"/>
</dbReference>
<dbReference type="RefSeq" id="XP_037203260.1">
    <property type="nucleotide sequence ID" value="XM_037356623.1"/>
</dbReference>
<evidence type="ECO:0000313" key="4">
    <source>
        <dbReference type="Proteomes" id="UP000530670"/>
    </source>
</evidence>
<reference evidence="3 4" key="1">
    <citation type="submission" date="2020-05" db="EMBL/GenBank/DDBJ databases">
        <title>Identification and distribution of gene clusters putatively required for synthesis of sphingolipid metabolism inhibitors in phylogenetically diverse species of the filamentous fungus Fusarium.</title>
        <authorList>
            <person name="Kim H.-S."/>
            <person name="Busman M."/>
            <person name="Brown D.W."/>
            <person name="Divon H."/>
            <person name="Uhlig S."/>
            <person name="Proctor R.H."/>
        </authorList>
    </citation>
    <scope>NUCLEOTIDE SEQUENCE [LARGE SCALE GENOMIC DNA]</scope>
    <source>
        <strain evidence="3 4">NRRL 66243</strain>
    </source>
</reference>